<reference evidence="5 6" key="1">
    <citation type="journal article" date="2019" name="Int. J. Syst. Evol. Microbiol.">
        <title>The Global Catalogue of Microorganisms (GCM) 10K type strain sequencing project: providing services to taxonomists for standard genome sequencing and annotation.</title>
        <authorList>
            <consortium name="The Broad Institute Genomics Platform"/>
            <consortium name="The Broad Institute Genome Sequencing Center for Infectious Disease"/>
            <person name="Wu L."/>
            <person name="Ma J."/>
        </authorList>
    </citation>
    <scope>NUCLEOTIDE SEQUENCE [LARGE SCALE GENOMIC DNA]</scope>
    <source>
        <strain evidence="5 6">JCM 10671</strain>
    </source>
</reference>
<feature type="transmembrane region" description="Helical" evidence="3">
    <location>
        <begin position="131"/>
        <end position="151"/>
    </location>
</feature>
<dbReference type="Pfam" id="PF01478">
    <property type="entry name" value="Peptidase_A24"/>
    <property type="match status" value="1"/>
</dbReference>
<name>A0ABN1H0Z4_9ACTN</name>
<comment type="similarity">
    <text evidence="1 2">Belongs to the peptidase A24 family.</text>
</comment>
<dbReference type="EMBL" id="BAAAHE010000026">
    <property type="protein sequence ID" value="GAA0625884.1"/>
    <property type="molecule type" value="Genomic_DNA"/>
</dbReference>
<gene>
    <name evidence="5" type="ORF">GCM10009547_31530</name>
</gene>
<dbReference type="Gene3D" id="1.20.120.1220">
    <property type="match status" value="1"/>
</dbReference>
<feature type="transmembrane region" description="Helical" evidence="3">
    <location>
        <begin position="163"/>
        <end position="186"/>
    </location>
</feature>
<organism evidence="5 6">
    <name type="scientific">Sporichthya brevicatena</name>
    <dbReference type="NCBI Taxonomy" id="171442"/>
    <lineage>
        <taxon>Bacteria</taxon>
        <taxon>Bacillati</taxon>
        <taxon>Actinomycetota</taxon>
        <taxon>Actinomycetes</taxon>
        <taxon>Sporichthyales</taxon>
        <taxon>Sporichthyaceae</taxon>
        <taxon>Sporichthya</taxon>
    </lineage>
</organism>
<feature type="transmembrane region" description="Helical" evidence="3">
    <location>
        <begin position="57"/>
        <end position="76"/>
    </location>
</feature>
<sequence length="187" mass="19291">MTSRFRWDTAAAGAVALALIFWGHLGNSAALPAHLFLAAVGAPLVVIDLAEHRLPNWLTLPAYPVAGALLGLASIAEDDSAAAWRALAGMAILIAFYDLVVRINPAGMGYGDVKFAGVLGLYLGWAGWDALVVGTLAAFSTGALAGLVLLATRRARLSSSIAFGPFMLVGAVIGIVAGGDLADWYVE</sequence>
<dbReference type="InterPro" id="IPR014032">
    <property type="entry name" value="Peptidase_A24A_bac"/>
</dbReference>
<dbReference type="RefSeq" id="WP_344606429.1">
    <property type="nucleotide sequence ID" value="NZ_BAAAHE010000026.1"/>
</dbReference>
<evidence type="ECO:0000256" key="2">
    <source>
        <dbReference type="RuleBase" id="RU003793"/>
    </source>
</evidence>
<dbReference type="PRINTS" id="PR00864">
    <property type="entry name" value="PREPILNPTASE"/>
</dbReference>
<dbReference type="PANTHER" id="PTHR30487">
    <property type="entry name" value="TYPE 4 PREPILIN-LIKE PROTEINS LEADER PEPTIDE-PROCESSING ENZYME"/>
    <property type="match status" value="1"/>
</dbReference>
<dbReference type="InterPro" id="IPR000045">
    <property type="entry name" value="Prepilin_IV_endopep_pep"/>
</dbReference>
<keyword evidence="6" id="KW-1185">Reference proteome</keyword>
<dbReference type="InterPro" id="IPR050882">
    <property type="entry name" value="Prepilin_peptidase/N-MTase"/>
</dbReference>
<comment type="caution">
    <text evidence="5">The sequence shown here is derived from an EMBL/GenBank/DDBJ whole genome shotgun (WGS) entry which is preliminary data.</text>
</comment>
<proteinExistence type="inferred from homology"/>
<dbReference type="Proteomes" id="UP001500957">
    <property type="component" value="Unassembled WGS sequence"/>
</dbReference>
<protein>
    <recommendedName>
        <fullName evidence="4">Prepilin type IV endopeptidase peptidase domain-containing protein</fullName>
    </recommendedName>
</protein>
<dbReference type="PANTHER" id="PTHR30487:SF0">
    <property type="entry name" value="PREPILIN LEADER PEPTIDASE_N-METHYLTRANSFERASE-RELATED"/>
    <property type="match status" value="1"/>
</dbReference>
<evidence type="ECO:0000256" key="1">
    <source>
        <dbReference type="ARBA" id="ARBA00005801"/>
    </source>
</evidence>
<keyword evidence="3" id="KW-0812">Transmembrane</keyword>
<evidence type="ECO:0000313" key="6">
    <source>
        <dbReference type="Proteomes" id="UP001500957"/>
    </source>
</evidence>
<feature type="transmembrane region" description="Helical" evidence="3">
    <location>
        <begin position="31"/>
        <end position="50"/>
    </location>
</feature>
<feature type="domain" description="Prepilin type IV endopeptidase peptidase" evidence="4">
    <location>
        <begin position="36"/>
        <end position="146"/>
    </location>
</feature>
<evidence type="ECO:0000313" key="5">
    <source>
        <dbReference type="EMBL" id="GAA0625884.1"/>
    </source>
</evidence>
<evidence type="ECO:0000259" key="4">
    <source>
        <dbReference type="Pfam" id="PF01478"/>
    </source>
</evidence>
<feature type="transmembrane region" description="Helical" evidence="3">
    <location>
        <begin position="82"/>
        <end position="100"/>
    </location>
</feature>
<evidence type="ECO:0000256" key="3">
    <source>
        <dbReference type="SAM" id="Phobius"/>
    </source>
</evidence>
<keyword evidence="3" id="KW-0472">Membrane</keyword>
<accession>A0ABN1H0Z4</accession>
<keyword evidence="3" id="KW-1133">Transmembrane helix</keyword>